<evidence type="ECO:0000313" key="1">
    <source>
        <dbReference type="EMBL" id="KAF9464756.1"/>
    </source>
</evidence>
<dbReference type="EMBL" id="MU150252">
    <property type="protein sequence ID" value="KAF9464756.1"/>
    <property type="molecule type" value="Genomic_DNA"/>
</dbReference>
<dbReference type="PANTHER" id="PTHR43591:SF24">
    <property type="entry name" value="2-METHOXY-6-POLYPRENYL-1,4-BENZOQUINOL METHYLASE, MITOCHONDRIAL"/>
    <property type="match status" value="1"/>
</dbReference>
<comment type="caution">
    <text evidence="1">The sequence shown here is derived from an EMBL/GenBank/DDBJ whole genome shotgun (WGS) entry which is preliminary data.</text>
</comment>
<dbReference type="Proteomes" id="UP000807353">
    <property type="component" value="Unassembled WGS sequence"/>
</dbReference>
<protein>
    <submittedName>
        <fullName evidence="1">S-adenosyl-L-methionine-dependent methyltransferase</fullName>
    </submittedName>
</protein>
<dbReference type="Pfam" id="PF13489">
    <property type="entry name" value="Methyltransf_23"/>
    <property type="match status" value="1"/>
</dbReference>
<dbReference type="AlphaFoldDB" id="A0A9P5YAD0"/>
<gene>
    <name evidence="1" type="ORF">BDZ94DRAFT_1320879</name>
</gene>
<evidence type="ECO:0000313" key="2">
    <source>
        <dbReference type="Proteomes" id="UP000807353"/>
    </source>
</evidence>
<dbReference type="PANTHER" id="PTHR43591">
    <property type="entry name" value="METHYLTRANSFERASE"/>
    <property type="match status" value="1"/>
</dbReference>
<accession>A0A9P5YAD0</accession>
<keyword evidence="1" id="KW-0489">Methyltransferase</keyword>
<reference evidence="1" key="1">
    <citation type="submission" date="2020-11" db="EMBL/GenBank/DDBJ databases">
        <authorList>
            <consortium name="DOE Joint Genome Institute"/>
            <person name="Ahrendt S."/>
            <person name="Riley R."/>
            <person name="Andreopoulos W."/>
            <person name="Labutti K."/>
            <person name="Pangilinan J."/>
            <person name="Ruiz-Duenas F.J."/>
            <person name="Barrasa J.M."/>
            <person name="Sanchez-Garcia M."/>
            <person name="Camarero S."/>
            <person name="Miyauchi S."/>
            <person name="Serrano A."/>
            <person name="Linde D."/>
            <person name="Babiker R."/>
            <person name="Drula E."/>
            <person name="Ayuso-Fernandez I."/>
            <person name="Pacheco R."/>
            <person name="Padilla G."/>
            <person name="Ferreira P."/>
            <person name="Barriuso J."/>
            <person name="Kellner H."/>
            <person name="Castanera R."/>
            <person name="Alfaro M."/>
            <person name="Ramirez L."/>
            <person name="Pisabarro A.G."/>
            <person name="Kuo A."/>
            <person name="Tritt A."/>
            <person name="Lipzen A."/>
            <person name="He G."/>
            <person name="Yan M."/>
            <person name="Ng V."/>
            <person name="Cullen D."/>
            <person name="Martin F."/>
            <person name="Rosso M.-N."/>
            <person name="Henrissat B."/>
            <person name="Hibbett D."/>
            <person name="Martinez A.T."/>
            <person name="Grigoriev I.V."/>
        </authorList>
    </citation>
    <scope>NUCLEOTIDE SEQUENCE</scope>
    <source>
        <strain evidence="1">CBS 247.69</strain>
    </source>
</reference>
<keyword evidence="2" id="KW-1185">Reference proteome</keyword>
<organism evidence="1 2">
    <name type="scientific">Collybia nuda</name>
    <dbReference type="NCBI Taxonomy" id="64659"/>
    <lineage>
        <taxon>Eukaryota</taxon>
        <taxon>Fungi</taxon>
        <taxon>Dikarya</taxon>
        <taxon>Basidiomycota</taxon>
        <taxon>Agaricomycotina</taxon>
        <taxon>Agaricomycetes</taxon>
        <taxon>Agaricomycetidae</taxon>
        <taxon>Agaricales</taxon>
        <taxon>Tricholomatineae</taxon>
        <taxon>Clitocybaceae</taxon>
        <taxon>Collybia</taxon>
    </lineage>
</organism>
<dbReference type="OrthoDB" id="2013972at2759"/>
<dbReference type="SUPFAM" id="SSF53335">
    <property type="entry name" value="S-adenosyl-L-methionine-dependent methyltransferases"/>
    <property type="match status" value="1"/>
</dbReference>
<keyword evidence="1" id="KW-0808">Transferase</keyword>
<dbReference type="GO" id="GO:0008168">
    <property type="term" value="F:methyltransferase activity"/>
    <property type="evidence" value="ECO:0007669"/>
    <property type="project" value="UniProtKB-KW"/>
</dbReference>
<sequence length="319" mass="36165">MSVELSPPEISYLGEDDADFFQNVDGRILNTLNPRYMLPVDRDEVKRSELHHRLLQFVFGGKNYIGPVKEALQFGEHRRILDLGTGGGFWAIDMADNFPRAEVIGIDLAPIQPRLRAVPPNCTFELCDLDQWNIPYPDNHFDFIHARSVHCGIHNYPQLLREITRLLRPGGLVLLIEPNLTPLVDGKSAGDSSSDSGLRGWLTLWETYRACLTRKGIDVTVPECLGNHLMATKSFERVMVQDGNIPVGFWPSDPHLLTVGQLQWMDYELFLPALRPLFLSFGMPQSTVHRIIADAQQDLYHPSVPLSARLHIVYASKRY</sequence>
<proteinExistence type="predicted"/>
<dbReference type="CDD" id="cd02440">
    <property type="entry name" value="AdoMet_MTases"/>
    <property type="match status" value="1"/>
</dbReference>
<dbReference type="InterPro" id="IPR029063">
    <property type="entry name" value="SAM-dependent_MTases_sf"/>
</dbReference>
<dbReference type="GO" id="GO:0032259">
    <property type="term" value="P:methylation"/>
    <property type="evidence" value="ECO:0007669"/>
    <property type="project" value="UniProtKB-KW"/>
</dbReference>
<dbReference type="Gene3D" id="3.40.50.150">
    <property type="entry name" value="Vaccinia Virus protein VP39"/>
    <property type="match status" value="1"/>
</dbReference>
<name>A0A9P5YAD0_9AGAR</name>